<feature type="domain" description="Methyltransferase type 12" evidence="1">
    <location>
        <begin position="87"/>
        <end position="171"/>
    </location>
</feature>
<dbReference type="RefSeq" id="WP_352562257.1">
    <property type="nucleotide sequence ID" value="NZ_JAMYQB010000047.1"/>
</dbReference>
<dbReference type="Pfam" id="PF08242">
    <property type="entry name" value="Methyltransf_12"/>
    <property type="match status" value="1"/>
</dbReference>
<proteinExistence type="predicted"/>
<dbReference type="EMBL" id="JAMYQB010000047">
    <property type="protein sequence ID" value="MER9408348.1"/>
    <property type="molecule type" value="Genomic_DNA"/>
</dbReference>
<dbReference type="SUPFAM" id="SSF53335">
    <property type="entry name" value="S-adenosyl-L-methionine-dependent methyltransferases"/>
    <property type="match status" value="1"/>
</dbReference>
<organism evidence="2 3">
    <name type="scientific">Mesorhizobium caraganae</name>
    <dbReference type="NCBI Taxonomy" id="483206"/>
    <lineage>
        <taxon>Bacteria</taxon>
        <taxon>Pseudomonadati</taxon>
        <taxon>Pseudomonadota</taxon>
        <taxon>Alphaproteobacteria</taxon>
        <taxon>Hyphomicrobiales</taxon>
        <taxon>Phyllobacteriaceae</taxon>
        <taxon>Mesorhizobium</taxon>
    </lineage>
</organism>
<dbReference type="InterPro" id="IPR029063">
    <property type="entry name" value="SAM-dependent_MTases_sf"/>
</dbReference>
<evidence type="ECO:0000313" key="2">
    <source>
        <dbReference type="EMBL" id="MER9408348.1"/>
    </source>
</evidence>
<dbReference type="GO" id="GO:0032259">
    <property type="term" value="P:methylation"/>
    <property type="evidence" value="ECO:0007669"/>
    <property type="project" value="UniProtKB-KW"/>
</dbReference>
<keyword evidence="3" id="KW-1185">Reference proteome</keyword>
<gene>
    <name evidence="2" type="ORF">NKI36_30675</name>
</gene>
<keyword evidence="2" id="KW-0808">Transferase</keyword>
<evidence type="ECO:0000313" key="3">
    <source>
        <dbReference type="Proteomes" id="UP001433071"/>
    </source>
</evidence>
<dbReference type="InterPro" id="IPR013217">
    <property type="entry name" value="Methyltransf_12"/>
</dbReference>
<keyword evidence="2" id="KW-0489">Methyltransferase</keyword>
<name>A0ABV1Z8W2_9HYPH</name>
<evidence type="ECO:0000259" key="1">
    <source>
        <dbReference type="Pfam" id="PF08242"/>
    </source>
</evidence>
<dbReference type="CDD" id="cd02440">
    <property type="entry name" value="AdoMet_MTases"/>
    <property type="match status" value="1"/>
</dbReference>
<comment type="caution">
    <text evidence="2">The sequence shown here is derived from an EMBL/GenBank/DDBJ whole genome shotgun (WGS) entry which is preliminary data.</text>
</comment>
<dbReference type="GO" id="GO:0008168">
    <property type="term" value="F:methyltransferase activity"/>
    <property type="evidence" value="ECO:0007669"/>
    <property type="project" value="UniProtKB-KW"/>
</dbReference>
<protein>
    <submittedName>
        <fullName evidence="2">Class I SAM-dependent methyltransferase</fullName>
    </submittedName>
</protein>
<accession>A0ABV1Z8W2</accession>
<dbReference type="Proteomes" id="UP001433071">
    <property type="component" value="Unassembled WGS sequence"/>
</dbReference>
<sequence>MLKKTIEVLRGIRRLPDHVTYLGRRLDHLERNVMVAPLSPIDRHIALQTAFRSDALYDLTYAHWRTTRIAKLIELYGLDNLPRLKILELGAGLCEIGAFLAELGADVTCLEGRPEQVSFARLKHRSVPRLRIEQCDLEGEFSHYGRFDLILHFGLLYHIGEVDEHMARCFAMTDDMVLETVVCDSTDPYKLVKVPGRAEVIEESIHGYACRPSAAYVERLAEQAGFSVERHFSKDLNASDGQFVYDWEPKNDGDLGDFRKRRFWRFKRKP</sequence>
<dbReference type="Gene3D" id="3.40.50.150">
    <property type="entry name" value="Vaccinia Virus protein VP39"/>
    <property type="match status" value="1"/>
</dbReference>
<reference evidence="2 3" key="1">
    <citation type="journal article" date="2024" name="Proc. Natl. Acad. Sci. U.S.A.">
        <title>The evolutionary genomics of adaptation to stress in wild rhizobium bacteria.</title>
        <authorList>
            <person name="Kehlet-Delgado H."/>
            <person name="Montoya A.P."/>
            <person name="Jensen K.T."/>
            <person name="Wendlandt C.E."/>
            <person name="Dexheimer C."/>
            <person name="Roberts M."/>
            <person name="Torres Martinez L."/>
            <person name="Friesen M.L."/>
            <person name="Griffitts J.S."/>
            <person name="Porter S.S."/>
        </authorList>
    </citation>
    <scope>NUCLEOTIDE SEQUENCE [LARGE SCALE GENOMIC DNA]</scope>
    <source>
        <strain evidence="2 3">M0641</strain>
    </source>
</reference>